<accession>A0AAV6YH37</accession>
<evidence type="ECO:0000259" key="6">
    <source>
        <dbReference type="PROSITE" id="PS50059"/>
    </source>
</evidence>
<feature type="domain" description="PPIase FKBP-type" evidence="6">
    <location>
        <begin position="15"/>
        <end position="97"/>
    </location>
</feature>
<evidence type="ECO:0000256" key="4">
    <source>
        <dbReference type="ARBA" id="ARBA00023235"/>
    </source>
</evidence>
<dbReference type="PROSITE" id="PS50059">
    <property type="entry name" value="FKBP_PPIASE"/>
    <property type="match status" value="1"/>
</dbReference>
<evidence type="ECO:0000313" key="7">
    <source>
        <dbReference type="EMBL" id="KAG8534925.1"/>
    </source>
</evidence>
<dbReference type="FunFam" id="3.10.50.40:FF:000006">
    <property type="entry name" value="Peptidyl-prolyl cis-trans isomerase"/>
    <property type="match status" value="1"/>
</dbReference>
<keyword evidence="3 5" id="KW-0697">Rotamase</keyword>
<sequence>EIKKEGGGSETPMIGDKVSVHYTGWLLDGTKFDSSRDRKDKFTFDLGKGQVIKAWDIAVASMKVGEICRVTCKPEYAYGASGSPPKIPPNAVLIFEVRGAIPAELRQLRS</sequence>
<dbReference type="EMBL" id="WNYA01085396">
    <property type="protein sequence ID" value="KAG8534925.1"/>
    <property type="molecule type" value="Genomic_DNA"/>
</dbReference>
<dbReference type="PANTHER" id="PTHR10516">
    <property type="entry name" value="PEPTIDYL-PROLYL CIS-TRANS ISOMERASE"/>
    <property type="match status" value="1"/>
</dbReference>
<keyword evidence="8" id="KW-1185">Reference proteome</keyword>
<dbReference type="Pfam" id="PF00254">
    <property type="entry name" value="FKBP_C"/>
    <property type="match status" value="1"/>
</dbReference>
<dbReference type="InterPro" id="IPR001179">
    <property type="entry name" value="PPIase_FKBP_dom"/>
</dbReference>
<dbReference type="PANTHER" id="PTHR10516:SF25">
    <property type="entry name" value="PEPTIDYL-PROLYL CIS-TRANS ISOMERASE FKBP4"/>
    <property type="match status" value="1"/>
</dbReference>
<evidence type="ECO:0000313" key="8">
    <source>
        <dbReference type="Proteomes" id="UP000824782"/>
    </source>
</evidence>
<evidence type="ECO:0000256" key="3">
    <source>
        <dbReference type="ARBA" id="ARBA00023110"/>
    </source>
</evidence>
<dbReference type="Gene3D" id="3.10.50.40">
    <property type="match status" value="1"/>
</dbReference>
<dbReference type="AlphaFoldDB" id="A0AAV6YH37"/>
<evidence type="ECO:0000256" key="5">
    <source>
        <dbReference type="PROSITE-ProRule" id="PRU00277"/>
    </source>
</evidence>
<dbReference type="Proteomes" id="UP000824782">
    <property type="component" value="Unassembled WGS sequence"/>
</dbReference>
<gene>
    <name evidence="7" type="ORF">GDO81_029915</name>
</gene>
<dbReference type="InterPro" id="IPR050689">
    <property type="entry name" value="FKBP-type_PPIase"/>
</dbReference>
<evidence type="ECO:0000256" key="1">
    <source>
        <dbReference type="ARBA" id="ARBA00000971"/>
    </source>
</evidence>
<dbReference type="InterPro" id="IPR046357">
    <property type="entry name" value="PPIase_dom_sf"/>
</dbReference>
<proteinExistence type="predicted"/>
<protein>
    <recommendedName>
        <fullName evidence="2 5">peptidylprolyl isomerase</fullName>
        <ecNumber evidence="2 5">5.2.1.8</ecNumber>
    </recommendedName>
</protein>
<name>A0AAV6YH37_ENGPU</name>
<dbReference type="GO" id="GO:0003755">
    <property type="term" value="F:peptidyl-prolyl cis-trans isomerase activity"/>
    <property type="evidence" value="ECO:0007669"/>
    <property type="project" value="UniProtKB-KW"/>
</dbReference>
<reference evidence="7" key="1">
    <citation type="thesis" date="2020" institute="ProQuest LLC" country="789 East Eisenhower Parkway, Ann Arbor, MI, USA">
        <title>Comparative Genomics and Chromosome Evolution.</title>
        <authorList>
            <person name="Mudd A.B."/>
        </authorList>
    </citation>
    <scope>NUCLEOTIDE SEQUENCE</scope>
    <source>
        <strain evidence="7">237g6f4</strain>
        <tissue evidence="7">Blood</tissue>
    </source>
</reference>
<organism evidence="7 8">
    <name type="scientific">Engystomops pustulosus</name>
    <name type="common">Tungara frog</name>
    <name type="synonym">Physalaemus pustulosus</name>
    <dbReference type="NCBI Taxonomy" id="76066"/>
    <lineage>
        <taxon>Eukaryota</taxon>
        <taxon>Metazoa</taxon>
        <taxon>Chordata</taxon>
        <taxon>Craniata</taxon>
        <taxon>Vertebrata</taxon>
        <taxon>Euteleostomi</taxon>
        <taxon>Amphibia</taxon>
        <taxon>Batrachia</taxon>
        <taxon>Anura</taxon>
        <taxon>Neobatrachia</taxon>
        <taxon>Hyloidea</taxon>
        <taxon>Leptodactylidae</taxon>
        <taxon>Leiuperinae</taxon>
        <taxon>Engystomops</taxon>
    </lineage>
</organism>
<comment type="catalytic activity">
    <reaction evidence="1 5">
        <text>[protein]-peptidylproline (omega=180) = [protein]-peptidylproline (omega=0)</text>
        <dbReference type="Rhea" id="RHEA:16237"/>
        <dbReference type="Rhea" id="RHEA-COMP:10747"/>
        <dbReference type="Rhea" id="RHEA-COMP:10748"/>
        <dbReference type="ChEBI" id="CHEBI:83833"/>
        <dbReference type="ChEBI" id="CHEBI:83834"/>
        <dbReference type="EC" id="5.2.1.8"/>
    </reaction>
</comment>
<evidence type="ECO:0000256" key="2">
    <source>
        <dbReference type="ARBA" id="ARBA00013194"/>
    </source>
</evidence>
<dbReference type="EC" id="5.2.1.8" evidence="2 5"/>
<keyword evidence="4 5" id="KW-0413">Isomerase</keyword>
<dbReference type="GO" id="GO:0005737">
    <property type="term" value="C:cytoplasm"/>
    <property type="evidence" value="ECO:0007669"/>
    <property type="project" value="TreeGrafter"/>
</dbReference>
<comment type="caution">
    <text evidence="7">The sequence shown here is derived from an EMBL/GenBank/DDBJ whole genome shotgun (WGS) entry which is preliminary data.</text>
</comment>
<dbReference type="SUPFAM" id="SSF54534">
    <property type="entry name" value="FKBP-like"/>
    <property type="match status" value="1"/>
</dbReference>
<feature type="non-terminal residue" evidence="7">
    <location>
        <position position="1"/>
    </location>
</feature>